<dbReference type="InterPro" id="IPR039859">
    <property type="entry name" value="PFA4/ZDH16/20/ERF2-like"/>
</dbReference>
<dbReference type="PANTHER" id="PTHR22883:SF488">
    <property type="entry name" value="PALMITOYLTRANSFERASE"/>
    <property type="match status" value="1"/>
</dbReference>
<evidence type="ECO:0000313" key="13">
    <source>
        <dbReference type="EMBL" id="TIB80576.1"/>
    </source>
</evidence>
<dbReference type="EMBL" id="SPRO01000014">
    <property type="protein sequence ID" value="TIC31117.1"/>
    <property type="molecule type" value="Genomic_DNA"/>
</dbReference>
<evidence type="ECO:0000313" key="17">
    <source>
        <dbReference type="EMBL" id="TIC67508.1"/>
    </source>
</evidence>
<evidence type="ECO:0000313" key="23">
    <source>
        <dbReference type="Proteomes" id="UP000310685"/>
    </source>
</evidence>
<keyword evidence="7" id="KW-0449">Lipoprotein</keyword>
<evidence type="ECO:0000313" key="16">
    <source>
        <dbReference type="EMBL" id="TIC61953.1"/>
    </source>
</evidence>
<dbReference type="Proteomes" id="UP000307169">
    <property type="component" value="Unassembled WGS sequence"/>
</dbReference>
<proteinExistence type="inferred from homology"/>
<dbReference type="OrthoDB" id="9909019at2759"/>
<keyword evidence="8 10" id="KW-0012">Acyltransferase</keyword>
<evidence type="ECO:0000313" key="20">
    <source>
        <dbReference type="Proteomes" id="UP000305647"/>
    </source>
</evidence>
<dbReference type="EMBL" id="SPRV01000025">
    <property type="protein sequence ID" value="TIC61953.1"/>
    <property type="molecule type" value="Genomic_DNA"/>
</dbReference>
<keyword evidence="6" id="KW-0564">Palmitate</keyword>
<evidence type="ECO:0000256" key="2">
    <source>
        <dbReference type="ARBA" id="ARBA00022679"/>
    </source>
</evidence>
<dbReference type="Proteomes" id="UP000310708">
    <property type="component" value="Unassembled WGS sequence"/>
</dbReference>
<evidence type="ECO:0000313" key="14">
    <source>
        <dbReference type="EMBL" id="TIC01390.1"/>
    </source>
</evidence>
<comment type="domain">
    <text evidence="10">The DHHC domain is required for palmitoyltransferase activity.</text>
</comment>
<evidence type="ECO:0000313" key="15">
    <source>
        <dbReference type="EMBL" id="TIC31117.1"/>
    </source>
</evidence>
<feature type="transmembrane region" description="Helical" evidence="10">
    <location>
        <begin position="136"/>
        <end position="156"/>
    </location>
</feature>
<feature type="transmembrane region" description="Helical" evidence="10">
    <location>
        <begin position="241"/>
        <end position="267"/>
    </location>
</feature>
<accession>A0A4T0ME52</accession>
<dbReference type="EC" id="2.3.1.225" evidence="10"/>
<dbReference type="Pfam" id="PF01529">
    <property type="entry name" value="DHHC"/>
    <property type="match status" value="1"/>
</dbReference>
<dbReference type="AlphaFoldDB" id="A0A4T0ME52"/>
<comment type="catalytic activity">
    <reaction evidence="9 10">
        <text>L-cysteinyl-[protein] + hexadecanoyl-CoA = S-hexadecanoyl-L-cysteinyl-[protein] + CoA</text>
        <dbReference type="Rhea" id="RHEA:36683"/>
        <dbReference type="Rhea" id="RHEA-COMP:10131"/>
        <dbReference type="Rhea" id="RHEA-COMP:11032"/>
        <dbReference type="ChEBI" id="CHEBI:29950"/>
        <dbReference type="ChEBI" id="CHEBI:57287"/>
        <dbReference type="ChEBI" id="CHEBI:57379"/>
        <dbReference type="ChEBI" id="CHEBI:74151"/>
        <dbReference type="EC" id="2.3.1.225"/>
    </reaction>
</comment>
<evidence type="ECO:0000313" key="24">
    <source>
        <dbReference type="Proteomes" id="UP000310708"/>
    </source>
</evidence>
<evidence type="ECO:0000256" key="11">
    <source>
        <dbReference type="SAM" id="MobiDB-lite"/>
    </source>
</evidence>
<dbReference type="GO" id="GO:0019706">
    <property type="term" value="F:protein-cysteine S-palmitoyltransferase activity"/>
    <property type="evidence" value="ECO:0007669"/>
    <property type="project" value="UniProtKB-EC"/>
</dbReference>
<evidence type="ECO:0000256" key="6">
    <source>
        <dbReference type="ARBA" id="ARBA00023139"/>
    </source>
</evidence>
<dbReference type="GO" id="GO:0005783">
    <property type="term" value="C:endoplasmic reticulum"/>
    <property type="evidence" value="ECO:0007669"/>
    <property type="project" value="TreeGrafter"/>
</dbReference>
<keyword evidence="4 10" id="KW-1133">Transmembrane helix</keyword>
<evidence type="ECO:0000256" key="9">
    <source>
        <dbReference type="ARBA" id="ARBA00048048"/>
    </source>
</evidence>
<dbReference type="Proteomes" id="UP000310685">
    <property type="component" value="Unassembled WGS sequence"/>
</dbReference>
<evidence type="ECO:0000256" key="3">
    <source>
        <dbReference type="ARBA" id="ARBA00022692"/>
    </source>
</evidence>
<evidence type="ECO:0000313" key="22">
    <source>
        <dbReference type="Proteomes" id="UP000309601"/>
    </source>
</evidence>
<feature type="compositionally biased region" description="Polar residues" evidence="11">
    <location>
        <begin position="337"/>
        <end position="350"/>
    </location>
</feature>
<feature type="domain" description="Palmitoyltransferase DHHC" evidence="12">
    <location>
        <begin position="196"/>
        <end position="325"/>
    </location>
</feature>
<keyword evidence="3 10" id="KW-0812">Transmembrane</keyword>
<evidence type="ECO:0000259" key="12">
    <source>
        <dbReference type="Pfam" id="PF01529"/>
    </source>
</evidence>
<keyword evidence="5 10" id="KW-0472">Membrane</keyword>
<dbReference type="GO" id="GO:0005794">
    <property type="term" value="C:Golgi apparatus"/>
    <property type="evidence" value="ECO:0007669"/>
    <property type="project" value="TreeGrafter"/>
</dbReference>
<gene>
    <name evidence="17" type="ORF">E3Q01_01269</name>
    <name evidence="18" type="ORF">E3Q02_00983</name>
    <name evidence="16" type="ORF">E3Q03_02488</name>
    <name evidence="15" type="ORF">E3Q10_01794</name>
    <name evidence="14" type="ORF">E3Q17_01831</name>
    <name evidence="13" type="ORF">E3Q22_01832</name>
</gene>
<dbReference type="PANTHER" id="PTHR22883">
    <property type="entry name" value="ZINC FINGER DHHC DOMAIN CONTAINING PROTEIN"/>
    <property type="match status" value="1"/>
</dbReference>
<evidence type="ECO:0000256" key="7">
    <source>
        <dbReference type="ARBA" id="ARBA00023288"/>
    </source>
</evidence>
<dbReference type="EMBL" id="SPRC01000015">
    <property type="protein sequence ID" value="TIB80576.1"/>
    <property type="molecule type" value="Genomic_DNA"/>
</dbReference>
<evidence type="ECO:0000313" key="18">
    <source>
        <dbReference type="EMBL" id="TIC69093.1"/>
    </source>
</evidence>
<comment type="caution">
    <text evidence="13">The sequence shown here is derived from an EMBL/GenBank/DDBJ whole genome shotgun (WGS) entry which is preliminary data.</text>
</comment>
<dbReference type="Proteomes" id="UP000309601">
    <property type="component" value="Unassembled WGS sequence"/>
</dbReference>
<dbReference type="EMBL" id="SPRW01000007">
    <property type="protein sequence ID" value="TIC69093.1"/>
    <property type="molecule type" value="Genomic_DNA"/>
</dbReference>
<evidence type="ECO:0000256" key="4">
    <source>
        <dbReference type="ARBA" id="ARBA00022989"/>
    </source>
</evidence>
<dbReference type="GO" id="GO:0006612">
    <property type="term" value="P:protein targeting to membrane"/>
    <property type="evidence" value="ECO:0007669"/>
    <property type="project" value="TreeGrafter"/>
</dbReference>
<comment type="similarity">
    <text evidence="10">Belongs to the DHHC palmitoyltransferase family.</text>
</comment>
<dbReference type="GO" id="GO:0016020">
    <property type="term" value="C:membrane"/>
    <property type="evidence" value="ECO:0007669"/>
    <property type="project" value="UniProtKB-SubCell"/>
</dbReference>
<keyword evidence="2 10" id="KW-0808">Transferase</keyword>
<feature type="transmembrane region" description="Helical" evidence="10">
    <location>
        <begin position="113"/>
        <end position="130"/>
    </location>
</feature>
<dbReference type="Proteomes" id="UP000305647">
    <property type="component" value="Unassembled WGS sequence"/>
</dbReference>
<sequence length="399" mass="44799">MTVLPHRAFYNASRNIKSNSNNNSIKLNSLLNLNSNIYNNNCNHDENQVTATSLHPQQSISTVSLHSLKQPPIHFNSNPYNKQLSLKNYKLSSANLRFCCFGNLLTSKDNPSAFIASVILILGLPAIFFGRVAVDLWFTLSPAVAIIAAYLTLLVWSSMIKTAFSDPGILPVNIDRNSLDTLPKDVTIRDGLVRVKYCDICQLVRPPRASHCRLCNSCIDGIDHHCSFLNICIGRRNYPSFLVFCLVTTVTLIYYAVFAAIHIWQLTKNTRVSDDQSFKQSLQQDPASAVIFLLSIILLIPISLLLAYHTRLVIINSTTIEQLRSKALSKAQKSDTENSQNPFTTDLNGSNRSNFNPFSHKSYISNILWMAFRPGSNYSYVNFNKHAYTDSRKPNSEAN</sequence>
<feature type="transmembrane region" description="Helical" evidence="10">
    <location>
        <begin position="287"/>
        <end position="308"/>
    </location>
</feature>
<evidence type="ECO:0000313" key="21">
    <source>
        <dbReference type="Proteomes" id="UP000307169"/>
    </source>
</evidence>
<dbReference type="EMBL" id="SPRX01000011">
    <property type="protein sequence ID" value="TIC67508.1"/>
    <property type="molecule type" value="Genomic_DNA"/>
</dbReference>
<name>A0A4T0ME52_9BASI</name>
<feature type="region of interest" description="Disordered" evidence="11">
    <location>
        <begin position="331"/>
        <end position="350"/>
    </location>
</feature>
<evidence type="ECO:0000256" key="5">
    <source>
        <dbReference type="ARBA" id="ARBA00023136"/>
    </source>
</evidence>
<comment type="subcellular location">
    <subcellularLocation>
        <location evidence="1">Membrane</location>
        <topology evidence="1">Multi-pass membrane protein</topology>
    </subcellularLocation>
</comment>
<evidence type="ECO:0000256" key="1">
    <source>
        <dbReference type="ARBA" id="ARBA00004141"/>
    </source>
</evidence>
<protein>
    <recommendedName>
        <fullName evidence="10">Palmitoyltransferase</fullName>
        <ecNumber evidence="10">2.3.1.225</ecNumber>
    </recommendedName>
</protein>
<reference evidence="19 20" key="1">
    <citation type="submission" date="2019-03" db="EMBL/GenBank/DDBJ databases">
        <title>Sequencing 25 genomes of Wallemia mellicola.</title>
        <authorList>
            <person name="Gostincar C."/>
        </authorList>
    </citation>
    <scope>NUCLEOTIDE SEQUENCE [LARGE SCALE GENOMIC DNA]</scope>
    <source>
        <strain evidence="14 21">EXF-1262</strain>
        <strain evidence="18 22">EXF-1274</strain>
        <strain evidence="16 19">EXF-1277</strain>
        <strain evidence="13 23">EXF-6152</strain>
        <strain evidence="17 24">EXF-757</strain>
        <strain evidence="15 20">EXF-8738</strain>
    </source>
</reference>
<evidence type="ECO:0000256" key="10">
    <source>
        <dbReference type="RuleBase" id="RU079119"/>
    </source>
</evidence>
<organism evidence="13 23">
    <name type="scientific">Wallemia mellicola</name>
    <dbReference type="NCBI Taxonomy" id="1708541"/>
    <lineage>
        <taxon>Eukaryota</taxon>
        <taxon>Fungi</taxon>
        <taxon>Dikarya</taxon>
        <taxon>Basidiomycota</taxon>
        <taxon>Wallemiomycotina</taxon>
        <taxon>Wallemiomycetes</taxon>
        <taxon>Wallemiales</taxon>
        <taxon>Wallemiaceae</taxon>
        <taxon>Wallemia</taxon>
    </lineage>
</organism>
<dbReference type="EMBL" id="SPRH01000017">
    <property type="protein sequence ID" value="TIC01390.1"/>
    <property type="molecule type" value="Genomic_DNA"/>
</dbReference>
<dbReference type="PROSITE" id="PS50216">
    <property type="entry name" value="DHHC"/>
    <property type="match status" value="1"/>
</dbReference>
<evidence type="ECO:0000256" key="8">
    <source>
        <dbReference type="ARBA" id="ARBA00023315"/>
    </source>
</evidence>
<evidence type="ECO:0000313" key="19">
    <source>
        <dbReference type="Proteomes" id="UP000305362"/>
    </source>
</evidence>
<dbReference type="InterPro" id="IPR001594">
    <property type="entry name" value="Palmitoyltrfase_DHHC"/>
</dbReference>
<dbReference type="Proteomes" id="UP000305362">
    <property type="component" value="Unassembled WGS sequence"/>
</dbReference>